<feature type="domain" description="Peptidase C45 hydrolase" evidence="1">
    <location>
        <begin position="121"/>
        <end position="331"/>
    </location>
</feature>
<dbReference type="InterPro" id="IPR047794">
    <property type="entry name" value="C45_proenzyme-like"/>
</dbReference>
<evidence type="ECO:0000259" key="1">
    <source>
        <dbReference type="Pfam" id="PF03417"/>
    </source>
</evidence>
<proteinExistence type="predicted"/>
<sequence>MSQIVIPRVCAKGDAFSIGFALGQVSATSFRERVLISDLFRALDVLWRNSDYLRELESAARAAYPQFVREIEGLAAGLHQRFETVFLWNCRGDLRLSGESSPTAQAIAGAGCTSLLIPSRGDEPAVIAHNEDNVAEFLGACHFVEVQPDTGPAWNSFMTPGTLPGETFGVNQYGLVQTINNIRPDDLRPGVPRQIISRAILSARGLGEAIEILKRKDRASGFHHNLGEAKTGRLASVEAPASGYAVREVASPQAHANHLLSREFEHITQTINPSSRDRQESADRMIADGALAGGPEAILFDEDTPIYKKQDDNSSTLATSVFKLFPDHVEWHVHASPNDRDAIIGVMNIM</sequence>
<reference evidence="2 3" key="1">
    <citation type="submission" date="2017-09" db="EMBL/GenBank/DDBJ databases">
        <title>Comparative genomics of rhizobia isolated from Phaseolus vulgaris in China.</title>
        <authorList>
            <person name="Tong W."/>
        </authorList>
    </citation>
    <scope>NUCLEOTIDE SEQUENCE [LARGE SCALE GENOMIC DNA]</scope>
    <source>
        <strain evidence="2 3">L101</strain>
    </source>
</reference>
<dbReference type="InterPro" id="IPR047801">
    <property type="entry name" value="Peptidase_C45"/>
</dbReference>
<dbReference type="NCBIfam" id="NF040521">
    <property type="entry name" value="C45_proenzyme"/>
    <property type="match status" value="1"/>
</dbReference>
<dbReference type="PANTHER" id="PTHR34180">
    <property type="entry name" value="PEPTIDASE C45"/>
    <property type="match status" value="1"/>
</dbReference>
<dbReference type="PANTHER" id="PTHR34180:SF1">
    <property type="entry name" value="BETA-ALANYL-DOPAMINE_CARCININE HYDROLASE"/>
    <property type="match status" value="1"/>
</dbReference>
<evidence type="ECO:0000313" key="3">
    <source>
        <dbReference type="Proteomes" id="UP000218807"/>
    </source>
</evidence>
<dbReference type="EMBL" id="NXDM01000077">
    <property type="protein sequence ID" value="PCK76848.1"/>
    <property type="molecule type" value="Genomic_DNA"/>
</dbReference>
<evidence type="ECO:0000313" key="2">
    <source>
        <dbReference type="EMBL" id="PCK76848.1"/>
    </source>
</evidence>
<dbReference type="Proteomes" id="UP000218807">
    <property type="component" value="Unassembled WGS sequence"/>
</dbReference>
<name>A0A2A5KII8_9HYPH</name>
<accession>A0A2A5KII8</accession>
<dbReference type="InterPro" id="IPR005079">
    <property type="entry name" value="Peptidase_C45_hydrolase"/>
</dbReference>
<gene>
    <name evidence="2" type="ORF">CPT34_33305</name>
</gene>
<organism evidence="2 3">
    <name type="scientific">Rhizobium sophoriradicis</name>
    <dbReference type="NCBI Taxonomy" id="1535245"/>
    <lineage>
        <taxon>Bacteria</taxon>
        <taxon>Pseudomonadati</taxon>
        <taxon>Pseudomonadota</taxon>
        <taxon>Alphaproteobacteria</taxon>
        <taxon>Hyphomicrobiales</taxon>
        <taxon>Rhizobiaceae</taxon>
        <taxon>Rhizobium/Agrobacterium group</taxon>
        <taxon>Rhizobium</taxon>
    </lineage>
</organism>
<dbReference type="AlphaFoldDB" id="A0A2A5KII8"/>
<protein>
    <submittedName>
        <fullName evidence="2">Peptidase C45</fullName>
    </submittedName>
</protein>
<keyword evidence="3" id="KW-1185">Reference proteome</keyword>
<comment type="caution">
    <text evidence="2">The sequence shown here is derived from an EMBL/GenBank/DDBJ whole genome shotgun (WGS) entry which is preliminary data.</text>
</comment>
<dbReference type="RefSeq" id="WP_096765143.1">
    <property type="nucleotide sequence ID" value="NZ_NXDM01000077.1"/>
</dbReference>
<dbReference type="Pfam" id="PF03417">
    <property type="entry name" value="AAT"/>
    <property type="match status" value="1"/>
</dbReference>
<dbReference type="Gene3D" id="3.60.60.10">
    <property type="entry name" value="Penicillin V Acylase, Chain A"/>
    <property type="match status" value="1"/>
</dbReference>